<keyword evidence="3 5" id="KW-1133">Transmembrane helix</keyword>
<feature type="transmembrane region" description="Helical" evidence="5">
    <location>
        <begin position="357"/>
        <end position="379"/>
    </location>
</feature>
<protein>
    <recommendedName>
        <fullName evidence="6">Amino acid transporter transmembrane domain-containing protein</fullName>
    </recommendedName>
</protein>
<name>A0ABN9RQQ4_9DINO</name>
<feature type="transmembrane region" description="Helical" evidence="5">
    <location>
        <begin position="174"/>
        <end position="195"/>
    </location>
</feature>
<keyword evidence="4 5" id="KW-0472">Membrane</keyword>
<evidence type="ECO:0000313" key="7">
    <source>
        <dbReference type="EMBL" id="CAK0820567.1"/>
    </source>
</evidence>
<feature type="transmembrane region" description="Helical" evidence="5">
    <location>
        <begin position="63"/>
        <end position="84"/>
    </location>
</feature>
<dbReference type="PANTHER" id="PTHR22950">
    <property type="entry name" value="AMINO ACID TRANSPORTER"/>
    <property type="match status" value="1"/>
</dbReference>
<reference evidence="7" key="1">
    <citation type="submission" date="2023-10" db="EMBL/GenBank/DDBJ databases">
        <authorList>
            <person name="Chen Y."/>
            <person name="Shah S."/>
            <person name="Dougan E. K."/>
            <person name="Thang M."/>
            <person name="Chan C."/>
        </authorList>
    </citation>
    <scope>NUCLEOTIDE SEQUENCE [LARGE SCALE GENOMIC DNA]</scope>
</reference>
<keyword evidence="2 5" id="KW-0812">Transmembrane</keyword>
<evidence type="ECO:0000256" key="2">
    <source>
        <dbReference type="ARBA" id="ARBA00022692"/>
    </source>
</evidence>
<accession>A0ABN9RQQ4</accession>
<gene>
    <name evidence="7" type="ORF">PCOR1329_LOCUS22193</name>
</gene>
<feature type="transmembrane region" description="Helical" evidence="5">
    <location>
        <begin position="35"/>
        <end position="56"/>
    </location>
</feature>
<dbReference type="EMBL" id="CAUYUJ010007380">
    <property type="protein sequence ID" value="CAK0820567.1"/>
    <property type="molecule type" value="Genomic_DNA"/>
</dbReference>
<organism evidence="7 8">
    <name type="scientific">Prorocentrum cordatum</name>
    <dbReference type="NCBI Taxonomy" id="2364126"/>
    <lineage>
        <taxon>Eukaryota</taxon>
        <taxon>Sar</taxon>
        <taxon>Alveolata</taxon>
        <taxon>Dinophyceae</taxon>
        <taxon>Prorocentrales</taxon>
        <taxon>Prorocentraceae</taxon>
        <taxon>Prorocentrum</taxon>
    </lineage>
</organism>
<evidence type="ECO:0000256" key="4">
    <source>
        <dbReference type="ARBA" id="ARBA00023136"/>
    </source>
</evidence>
<dbReference type="Proteomes" id="UP001189429">
    <property type="component" value="Unassembled WGS sequence"/>
</dbReference>
<feature type="transmembrane region" description="Helical" evidence="5">
    <location>
        <begin position="391"/>
        <end position="413"/>
    </location>
</feature>
<dbReference type="Pfam" id="PF01490">
    <property type="entry name" value="Aa_trans"/>
    <property type="match status" value="1"/>
</dbReference>
<evidence type="ECO:0000256" key="5">
    <source>
        <dbReference type="SAM" id="Phobius"/>
    </source>
</evidence>
<evidence type="ECO:0000313" key="8">
    <source>
        <dbReference type="Proteomes" id="UP001189429"/>
    </source>
</evidence>
<dbReference type="InterPro" id="IPR013057">
    <property type="entry name" value="AA_transpt_TM"/>
</dbReference>
<feature type="transmembrane region" description="Helical" evidence="5">
    <location>
        <begin position="104"/>
        <end position="124"/>
    </location>
</feature>
<comment type="subcellular location">
    <subcellularLocation>
        <location evidence="1">Membrane</location>
        <topology evidence="1">Multi-pass membrane protein</topology>
    </subcellularLocation>
</comment>
<sequence length="414" mass="42711">MAAPGAPTAARLQAPLLRPAKTSVAPARPGTPLSAAINLTATAAGAGMLTLPWAFMRCGPGRCLGILAALAVVTDVSLVLLVRVGRATGLVSFGPVVERLFGDAGSRGFQALMAFILFSALTVFQRVVLDLLPMFLEELCSMSRGSLRPMAVSGLVNCCVLTACMSDTFHGLRFSSGASLALLVPFVGGLLWKALDAIADVEPVHPPVGEGSLQGLALAPALLAGSLCCHFGIIEIDNEMQPKFRTHMYGVIHVVCLLVLPLTYALVGLAGVAALGADTSENVLVAFEGDRLMQFARGLLSVTNALRMPLMVKPLLGLVRGISGGGPPGGASRVLQVAALLFCSLVLAQWMVALTSILGLLLGTVGVIGCYCLPGYMYLRLCRDGAGAASGLRAGAYLTIAVGASTALLQVAFQ</sequence>
<proteinExistence type="predicted"/>
<evidence type="ECO:0000259" key="6">
    <source>
        <dbReference type="Pfam" id="PF01490"/>
    </source>
</evidence>
<keyword evidence="8" id="KW-1185">Reference proteome</keyword>
<feature type="transmembrane region" description="Helical" evidence="5">
    <location>
        <begin position="215"/>
        <end position="236"/>
    </location>
</feature>
<evidence type="ECO:0000256" key="1">
    <source>
        <dbReference type="ARBA" id="ARBA00004141"/>
    </source>
</evidence>
<comment type="caution">
    <text evidence="7">The sequence shown here is derived from an EMBL/GenBank/DDBJ whole genome shotgun (WGS) entry which is preliminary data.</text>
</comment>
<feature type="domain" description="Amino acid transporter transmembrane" evidence="6">
    <location>
        <begin position="29"/>
        <end position="405"/>
    </location>
</feature>
<feature type="transmembrane region" description="Helical" evidence="5">
    <location>
        <begin position="248"/>
        <end position="275"/>
    </location>
</feature>
<evidence type="ECO:0000256" key="3">
    <source>
        <dbReference type="ARBA" id="ARBA00022989"/>
    </source>
</evidence>